<name>A0ABR6ZFY4_9BURK</name>
<evidence type="ECO:0000313" key="3">
    <source>
        <dbReference type="EMBL" id="MBC3910639.1"/>
    </source>
</evidence>
<dbReference type="RefSeq" id="WP_186956193.1">
    <property type="nucleotide sequence ID" value="NZ_JACOFX010000018.1"/>
</dbReference>
<organism evidence="3 4">
    <name type="scientific">Undibacterium umbellatum</name>
    <dbReference type="NCBI Taxonomy" id="2762300"/>
    <lineage>
        <taxon>Bacteria</taxon>
        <taxon>Pseudomonadati</taxon>
        <taxon>Pseudomonadota</taxon>
        <taxon>Betaproteobacteria</taxon>
        <taxon>Burkholderiales</taxon>
        <taxon>Oxalobacteraceae</taxon>
        <taxon>Undibacterium</taxon>
    </lineage>
</organism>
<feature type="region of interest" description="Disordered" evidence="1">
    <location>
        <begin position="361"/>
        <end position="393"/>
    </location>
</feature>
<dbReference type="EMBL" id="JACOFX010000018">
    <property type="protein sequence ID" value="MBC3910639.1"/>
    <property type="molecule type" value="Genomic_DNA"/>
</dbReference>
<dbReference type="InterPro" id="IPR018712">
    <property type="entry name" value="Tle1-like_cat"/>
</dbReference>
<accession>A0ABR6ZFY4</accession>
<evidence type="ECO:0000256" key="1">
    <source>
        <dbReference type="SAM" id="MobiDB-lite"/>
    </source>
</evidence>
<gene>
    <name evidence="3" type="ORF">H8L47_24015</name>
</gene>
<protein>
    <submittedName>
        <fullName evidence="3">DUF2235 domain-containing protein</fullName>
    </submittedName>
</protein>
<dbReference type="PANTHER" id="PTHR33840">
    <property type="match status" value="1"/>
</dbReference>
<dbReference type="Proteomes" id="UP000646911">
    <property type="component" value="Unassembled WGS sequence"/>
</dbReference>
<sequence>MAVIAGNDGVDVKVATSEHLASYSKAQAQLDAFKVPNLYDSNDPNARVFIALFDGTGNDAINAPAHITNVGILKKQLEDINSQNPNIRGAYKEGPGTQDGAMGTLDGALGVTYNARIETMYEKFLLQSESWLQENPNAKISVVSVGFSRGAEQAAGFSRIVAERGVQDIQSQIVQAPHDGSDQTSISYTASPLVIGDTIPQALGLFDPVATGIPSLNDRRPPPTVITGFQISAADERWMQFPATNYVNEGLSADGRFLRVMTAGAHSDIGGGYEKNGLPYRNFNMMSQFLNGALGDNLIKKLDIPADPAMSVIHDSSQHKVYWVKMSERTEKTSLDFFGKKMEPMNPTMEQYTKNAKALGTQDNASTASDDNKLGSKVDATLPPATVPTTRSEVKSVVDSGFLTVADSPSNRMLTQLRELPRTPAQAKL</sequence>
<reference evidence="3 4" key="1">
    <citation type="submission" date="2020-08" db="EMBL/GenBank/DDBJ databases">
        <title>Novel species isolated from subtropical streams in China.</title>
        <authorList>
            <person name="Lu H."/>
        </authorList>
    </citation>
    <scope>NUCLEOTIDE SEQUENCE [LARGE SCALE GENOMIC DNA]</scope>
    <source>
        <strain evidence="3 4">NL8W</strain>
    </source>
</reference>
<dbReference type="PANTHER" id="PTHR33840:SF1">
    <property type="entry name" value="TLE1 PHOSPHOLIPASE DOMAIN-CONTAINING PROTEIN"/>
    <property type="match status" value="1"/>
</dbReference>
<dbReference type="Pfam" id="PF09994">
    <property type="entry name" value="T6SS_Tle1-like_cat"/>
    <property type="match status" value="1"/>
</dbReference>
<evidence type="ECO:0000313" key="4">
    <source>
        <dbReference type="Proteomes" id="UP000646911"/>
    </source>
</evidence>
<keyword evidence="4" id="KW-1185">Reference proteome</keyword>
<comment type="caution">
    <text evidence="3">The sequence shown here is derived from an EMBL/GenBank/DDBJ whole genome shotgun (WGS) entry which is preliminary data.</text>
</comment>
<feature type="domain" description="T6SS Phospholipase effector Tle1-like catalytic" evidence="2">
    <location>
        <begin position="49"/>
        <end position="167"/>
    </location>
</feature>
<proteinExistence type="predicted"/>
<evidence type="ECO:0000259" key="2">
    <source>
        <dbReference type="Pfam" id="PF09994"/>
    </source>
</evidence>